<dbReference type="SUPFAM" id="SSF55874">
    <property type="entry name" value="ATPase domain of HSP90 chaperone/DNA topoisomerase II/histidine kinase"/>
    <property type="match status" value="1"/>
</dbReference>
<dbReference type="InterPro" id="IPR035965">
    <property type="entry name" value="PAS-like_dom_sf"/>
</dbReference>
<evidence type="ECO:0000259" key="8">
    <source>
        <dbReference type="PROSITE" id="PS50109"/>
    </source>
</evidence>
<evidence type="ECO:0000256" key="1">
    <source>
        <dbReference type="ARBA" id="ARBA00000085"/>
    </source>
</evidence>
<keyword evidence="4" id="KW-0808">Transferase</keyword>
<dbReference type="CDD" id="cd00082">
    <property type="entry name" value="HisKA"/>
    <property type="match status" value="1"/>
</dbReference>
<dbReference type="InterPro" id="IPR005467">
    <property type="entry name" value="His_kinase_dom"/>
</dbReference>
<dbReference type="AlphaFoldDB" id="A0A430K2I4"/>
<evidence type="ECO:0000256" key="2">
    <source>
        <dbReference type="ARBA" id="ARBA00012438"/>
    </source>
</evidence>
<dbReference type="CDD" id="cd00130">
    <property type="entry name" value="PAS"/>
    <property type="match status" value="2"/>
</dbReference>
<dbReference type="InterPro" id="IPR013655">
    <property type="entry name" value="PAS_fold_3"/>
</dbReference>
<dbReference type="Pfam" id="PF00512">
    <property type="entry name" value="HisKA"/>
    <property type="match status" value="1"/>
</dbReference>
<dbReference type="SUPFAM" id="SSF47384">
    <property type="entry name" value="Homodimeric domain of signal transducing histidine kinase"/>
    <property type="match status" value="1"/>
</dbReference>
<dbReference type="GO" id="GO:0000155">
    <property type="term" value="F:phosphorelay sensor kinase activity"/>
    <property type="evidence" value="ECO:0007669"/>
    <property type="project" value="InterPro"/>
</dbReference>
<feature type="transmembrane region" description="Helical" evidence="7">
    <location>
        <begin position="12"/>
        <end position="32"/>
    </location>
</feature>
<dbReference type="Gene3D" id="1.10.287.130">
    <property type="match status" value="1"/>
</dbReference>
<dbReference type="InterPro" id="IPR052162">
    <property type="entry name" value="Sensor_kinase/Photoreceptor"/>
</dbReference>
<reference evidence="10 11" key="1">
    <citation type="submission" date="2018-11" db="EMBL/GenBank/DDBJ databases">
        <title>Arenibacter aquaticus sp.nov., a marine bacterium isolated from surface seawater in the South China Sea.</title>
        <authorList>
            <person name="Guo J."/>
            <person name="Sun J."/>
        </authorList>
    </citation>
    <scope>NUCLEOTIDE SEQUENCE [LARGE SCALE GENOMIC DNA]</scope>
    <source>
        <strain evidence="10 11">GUO666</strain>
    </source>
</reference>
<feature type="coiled-coil region" evidence="6">
    <location>
        <begin position="478"/>
        <end position="505"/>
    </location>
</feature>
<dbReference type="Pfam" id="PF13426">
    <property type="entry name" value="PAS_9"/>
    <property type="match status" value="2"/>
</dbReference>
<dbReference type="PROSITE" id="PS50109">
    <property type="entry name" value="HIS_KIN"/>
    <property type="match status" value="1"/>
</dbReference>
<dbReference type="PROSITE" id="PS50112">
    <property type="entry name" value="PAS"/>
    <property type="match status" value="1"/>
</dbReference>
<evidence type="ECO:0000256" key="3">
    <source>
        <dbReference type="ARBA" id="ARBA00022553"/>
    </source>
</evidence>
<keyword evidence="7" id="KW-1133">Transmembrane helix</keyword>
<evidence type="ECO:0000256" key="7">
    <source>
        <dbReference type="SAM" id="Phobius"/>
    </source>
</evidence>
<dbReference type="FunFam" id="3.30.565.10:FF:000006">
    <property type="entry name" value="Sensor histidine kinase WalK"/>
    <property type="match status" value="1"/>
</dbReference>
<dbReference type="Proteomes" id="UP000267585">
    <property type="component" value="Unassembled WGS sequence"/>
</dbReference>
<dbReference type="RefSeq" id="WP_126162208.1">
    <property type="nucleotide sequence ID" value="NZ_RQPJ01000005.1"/>
</dbReference>
<dbReference type="SMART" id="SM00388">
    <property type="entry name" value="HisKA"/>
    <property type="match status" value="1"/>
</dbReference>
<dbReference type="SMART" id="SM00387">
    <property type="entry name" value="HATPase_c"/>
    <property type="match status" value="1"/>
</dbReference>
<evidence type="ECO:0000313" key="11">
    <source>
        <dbReference type="Proteomes" id="UP000267585"/>
    </source>
</evidence>
<dbReference type="PRINTS" id="PR00344">
    <property type="entry name" value="BCTRLSENSOR"/>
</dbReference>
<evidence type="ECO:0000313" key="10">
    <source>
        <dbReference type="EMBL" id="RTE53313.1"/>
    </source>
</evidence>
<proteinExistence type="predicted"/>
<dbReference type="OrthoDB" id="9124519at2"/>
<comment type="catalytic activity">
    <reaction evidence="1">
        <text>ATP + protein L-histidine = ADP + protein N-phospho-L-histidine.</text>
        <dbReference type="EC" id="2.7.13.3"/>
    </reaction>
</comment>
<dbReference type="PANTHER" id="PTHR43304:SF1">
    <property type="entry name" value="PAC DOMAIN-CONTAINING PROTEIN"/>
    <property type="match status" value="1"/>
</dbReference>
<keyword evidence="7" id="KW-0812">Transmembrane</keyword>
<evidence type="ECO:0000256" key="6">
    <source>
        <dbReference type="SAM" id="Coils"/>
    </source>
</evidence>
<feature type="domain" description="PAS" evidence="9">
    <location>
        <begin position="360"/>
        <end position="426"/>
    </location>
</feature>
<keyword evidence="3" id="KW-0597">Phosphoprotein</keyword>
<evidence type="ECO:0000256" key="4">
    <source>
        <dbReference type="ARBA" id="ARBA00022679"/>
    </source>
</evidence>
<gene>
    <name evidence="10" type="ORF">EHW67_09790</name>
</gene>
<keyword evidence="7" id="KW-0472">Membrane</keyword>
<dbReference type="Pfam" id="PF08447">
    <property type="entry name" value="PAS_3"/>
    <property type="match status" value="1"/>
</dbReference>
<dbReference type="Gene3D" id="3.30.450.20">
    <property type="entry name" value="PAS domain"/>
    <property type="match status" value="3"/>
</dbReference>
<feature type="transmembrane region" description="Helical" evidence="7">
    <location>
        <begin position="183"/>
        <end position="206"/>
    </location>
</feature>
<dbReference type="InterPro" id="IPR036097">
    <property type="entry name" value="HisK_dim/P_sf"/>
</dbReference>
<name>A0A430K2I4_9FLAO</name>
<evidence type="ECO:0000256" key="5">
    <source>
        <dbReference type="ARBA" id="ARBA00022777"/>
    </source>
</evidence>
<keyword evidence="11" id="KW-1185">Reference proteome</keyword>
<accession>A0A430K2I4</accession>
<dbReference type="InterPro" id="IPR004358">
    <property type="entry name" value="Sig_transdc_His_kin-like_C"/>
</dbReference>
<comment type="caution">
    <text evidence="10">The sequence shown here is derived from an EMBL/GenBank/DDBJ whole genome shotgun (WGS) entry which is preliminary data.</text>
</comment>
<keyword evidence="5" id="KW-0418">Kinase</keyword>
<dbReference type="EMBL" id="RQPJ01000005">
    <property type="protein sequence ID" value="RTE53313.1"/>
    <property type="molecule type" value="Genomic_DNA"/>
</dbReference>
<keyword evidence="6" id="KW-0175">Coiled coil</keyword>
<organism evidence="10 11">
    <name type="scientific">Arenibacter aquaticus</name>
    <dbReference type="NCBI Taxonomy" id="2489054"/>
    <lineage>
        <taxon>Bacteria</taxon>
        <taxon>Pseudomonadati</taxon>
        <taxon>Bacteroidota</taxon>
        <taxon>Flavobacteriia</taxon>
        <taxon>Flavobacteriales</taxon>
        <taxon>Flavobacteriaceae</taxon>
        <taxon>Arenibacter</taxon>
    </lineage>
</organism>
<dbReference type="Gene3D" id="3.30.565.10">
    <property type="entry name" value="Histidine kinase-like ATPase, C-terminal domain"/>
    <property type="match status" value="1"/>
</dbReference>
<sequence length="859" mass="99038">MTWHKVVSSTKFFAILLVLAVALLMFIGSVSYKQVIRLGESADWVSQSLKVDMEIDQLFSYYHQMQSVEFKNLLLRDTLGISSYEVYKPQVLSSHKKLKELTYNNPVQQKTLLRVMHWQDSLYRALATMSSIPFQKTTYSKSDQDKIAKVSEVLTQLNLLKNQMQQEMQLQLAKRKDDYKSQIFFTPLMTLLLGMFALIIFVISYLQINSQRKKTARTEKFLQNVLSSTENIISYFLPIYDSAGEIKDFSIAFTNEKIEQVLSQKPDELVNGKMSDLIPDNFKNGIFQELVAVLKDKKARKFEKPFEFKGTTFWFKTTAVEMENGVLTTSIDTTLERQHNQNLKVLNQQLETQNNHLEDTQAFLNSILESTSNTVSHLSTQRDAQGQIKDFKYLFANKEIEKLTGIPVAEIVGKSISQIFPFIKENGLFNLMVKCVNQKSMETHEAKYTFQDRQAWIHTTINNLNNGLTLTSHNSTQIVEAKQRLQELNEQLSVQNSILNDAEEVAKIGSYRWNITTMQATMSDNFYRLLECEPGEFPPSPENYRPFVHPKDLVEYEKNFKSALEEKLTNSFTYRIVTKTGKVKHLQNSGHYLQNEFVGVVKDISTELRNEQKLIDKNLELKRSNKELESFSRVASHDLQEPLRKIQLFISRLTERDNSSFSKQEEEYLKKISSSANRMQTLIKYLLSYSRLTTTKKDYDKVNLNLVMEKVQEDLEAPIKETGAQIITGELPMVKGISFQIEQLFRNLISNSVKYHSKGCSPKILINSTKLERGEIKDKFRKKAKHYFCISIEDNGIGFAQEDANKIFELFQRLHNKNQYSGTGIGLAICKKIIEKHKGHIVAISEPNKGATFHIYLPA</sequence>
<evidence type="ECO:0000259" key="9">
    <source>
        <dbReference type="PROSITE" id="PS50112"/>
    </source>
</evidence>
<dbReference type="InterPro" id="IPR036890">
    <property type="entry name" value="HATPase_C_sf"/>
</dbReference>
<dbReference type="InterPro" id="IPR003594">
    <property type="entry name" value="HATPase_dom"/>
</dbReference>
<dbReference type="Pfam" id="PF02518">
    <property type="entry name" value="HATPase_c"/>
    <property type="match status" value="1"/>
</dbReference>
<dbReference type="InterPro" id="IPR003661">
    <property type="entry name" value="HisK_dim/P_dom"/>
</dbReference>
<dbReference type="InterPro" id="IPR000014">
    <property type="entry name" value="PAS"/>
</dbReference>
<dbReference type="PANTHER" id="PTHR43304">
    <property type="entry name" value="PHYTOCHROME-LIKE PROTEIN CPH1"/>
    <property type="match status" value="1"/>
</dbReference>
<feature type="domain" description="Histidine kinase" evidence="8">
    <location>
        <begin position="634"/>
        <end position="859"/>
    </location>
</feature>
<dbReference type="EC" id="2.7.13.3" evidence="2"/>
<protein>
    <recommendedName>
        <fullName evidence="2">histidine kinase</fullName>
        <ecNumber evidence="2">2.7.13.3</ecNumber>
    </recommendedName>
</protein>
<dbReference type="SUPFAM" id="SSF55785">
    <property type="entry name" value="PYP-like sensor domain (PAS domain)"/>
    <property type="match status" value="3"/>
</dbReference>